<name>A0A6A1UUJ7_9ROSI</name>
<dbReference type="Proteomes" id="UP000516437">
    <property type="component" value="Chromosome 8"/>
</dbReference>
<evidence type="ECO:0000313" key="1">
    <source>
        <dbReference type="EMBL" id="KAB1204003.1"/>
    </source>
</evidence>
<protein>
    <submittedName>
        <fullName evidence="1">Uncharacterized protein</fullName>
    </submittedName>
</protein>
<organism evidence="1 2">
    <name type="scientific">Morella rubra</name>
    <name type="common">Chinese bayberry</name>
    <dbReference type="NCBI Taxonomy" id="262757"/>
    <lineage>
        <taxon>Eukaryota</taxon>
        <taxon>Viridiplantae</taxon>
        <taxon>Streptophyta</taxon>
        <taxon>Embryophyta</taxon>
        <taxon>Tracheophyta</taxon>
        <taxon>Spermatophyta</taxon>
        <taxon>Magnoliopsida</taxon>
        <taxon>eudicotyledons</taxon>
        <taxon>Gunneridae</taxon>
        <taxon>Pentapetalae</taxon>
        <taxon>rosids</taxon>
        <taxon>fabids</taxon>
        <taxon>Fagales</taxon>
        <taxon>Myricaceae</taxon>
        <taxon>Morella</taxon>
    </lineage>
</organism>
<dbReference type="AlphaFoldDB" id="A0A6A1UUJ7"/>
<evidence type="ECO:0000313" key="2">
    <source>
        <dbReference type="Proteomes" id="UP000516437"/>
    </source>
</evidence>
<comment type="caution">
    <text evidence="1">The sequence shown here is derived from an EMBL/GenBank/DDBJ whole genome shotgun (WGS) entry which is preliminary data.</text>
</comment>
<dbReference type="PANTHER" id="PTHR36813:SF1">
    <property type="entry name" value="TRANSMEMBRANE PROTEIN"/>
    <property type="match status" value="1"/>
</dbReference>
<accession>A0A6A1UUJ7</accession>
<gene>
    <name evidence="1" type="ORF">CJ030_MR8G002102</name>
</gene>
<keyword evidence="2" id="KW-1185">Reference proteome</keyword>
<reference evidence="1 2" key="1">
    <citation type="journal article" date="2019" name="Plant Biotechnol. J.">
        <title>The red bayberry genome and genetic basis of sex determination.</title>
        <authorList>
            <person name="Jia H.M."/>
            <person name="Jia H.J."/>
            <person name="Cai Q.L."/>
            <person name="Wang Y."/>
            <person name="Zhao H.B."/>
            <person name="Yang W.F."/>
            <person name="Wang G.Y."/>
            <person name="Li Y.H."/>
            <person name="Zhan D.L."/>
            <person name="Shen Y.T."/>
            <person name="Niu Q.F."/>
            <person name="Chang L."/>
            <person name="Qiu J."/>
            <person name="Zhao L."/>
            <person name="Xie H.B."/>
            <person name="Fu W.Y."/>
            <person name="Jin J."/>
            <person name="Li X.W."/>
            <person name="Jiao Y."/>
            <person name="Zhou C.C."/>
            <person name="Tu T."/>
            <person name="Chai C.Y."/>
            <person name="Gao J.L."/>
            <person name="Fan L.J."/>
            <person name="van de Weg E."/>
            <person name="Wang J.Y."/>
            <person name="Gao Z.S."/>
        </authorList>
    </citation>
    <scope>NUCLEOTIDE SEQUENCE [LARGE SCALE GENOMIC DNA]</scope>
    <source>
        <tissue evidence="1">Leaves</tissue>
    </source>
</reference>
<dbReference type="EMBL" id="RXIC02000026">
    <property type="protein sequence ID" value="KAB1204003.1"/>
    <property type="molecule type" value="Genomic_DNA"/>
</dbReference>
<proteinExistence type="predicted"/>
<dbReference type="PANTHER" id="PTHR36813">
    <property type="entry name" value="TRANSMEMBRANE PROTEIN"/>
    <property type="match status" value="1"/>
</dbReference>
<sequence length="70" mass="7746">MLKQEQFEKSAAGRAARAQLQGIAKQSANSNKGEPGLKCARLSESMLRHKSDLPFIWSCGCSGRWVEPLR</sequence>